<evidence type="ECO:0000256" key="1">
    <source>
        <dbReference type="SAM" id="Phobius"/>
    </source>
</evidence>
<reference evidence="3" key="1">
    <citation type="submission" date="2023-07" db="EMBL/GenBank/DDBJ databases">
        <title>Whole genome shotgun sequence of Streptomyces nojiriensis NBRC 13794.</title>
        <authorList>
            <person name="Komaki H."/>
            <person name="Tamura T."/>
        </authorList>
    </citation>
    <scope>NUCLEOTIDE SEQUENCE [LARGE SCALE GENOMIC DNA]</scope>
    <source>
        <strain evidence="3">NBRC 13794</strain>
    </source>
</reference>
<comment type="caution">
    <text evidence="2">The sequence shown here is derived from an EMBL/GenBank/DDBJ whole genome shotgun (WGS) entry which is preliminary data.</text>
</comment>
<keyword evidence="1" id="KW-0472">Membrane</keyword>
<feature type="transmembrane region" description="Helical" evidence="1">
    <location>
        <begin position="31"/>
        <end position="49"/>
    </location>
</feature>
<evidence type="ECO:0000313" key="2">
    <source>
        <dbReference type="EMBL" id="GHI69602.1"/>
    </source>
</evidence>
<feature type="transmembrane region" description="Helical" evidence="1">
    <location>
        <begin position="56"/>
        <end position="76"/>
    </location>
</feature>
<keyword evidence="1" id="KW-1133">Transmembrane helix</keyword>
<sequence>MRWVALTAVAPVAWGANYFVTHEFLPADHPLYGAALRALPAGLVLLALCRRRPHGAWWGRSALLGLLNVSVFFFLVSPPPSCCRRAWPRPSWPPPP</sequence>
<proteinExistence type="predicted"/>
<keyword evidence="3" id="KW-1185">Reference proteome</keyword>
<accession>A0ABQ3SNQ6</accession>
<dbReference type="Proteomes" id="UP000613974">
    <property type="component" value="Unassembled WGS sequence"/>
</dbReference>
<name>A0ABQ3SNQ6_9ACTN</name>
<evidence type="ECO:0008006" key="4">
    <source>
        <dbReference type="Google" id="ProtNLM"/>
    </source>
</evidence>
<keyword evidence="1" id="KW-0812">Transmembrane</keyword>
<evidence type="ECO:0000313" key="3">
    <source>
        <dbReference type="Proteomes" id="UP000613974"/>
    </source>
</evidence>
<protein>
    <recommendedName>
        <fullName evidence="4">EamA domain-containing protein</fullName>
    </recommendedName>
</protein>
<dbReference type="EMBL" id="BNEC01000005">
    <property type="protein sequence ID" value="GHI69602.1"/>
    <property type="molecule type" value="Genomic_DNA"/>
</dbReference>
<organism evidence="2 3">
    <name type="scientific">Streptomyces nojiriensis</name>
    <dbReference type="NCBI Taxonomy" id="66374"/>
    <lineage>
        <taxon>Bacteria</taxon>
        <taxon>Bacillati</taxon>
        <taxon>Actinomycetota</taxon>
        <taxon>Actinomycetes</taxon>
        <taxon>Kitasatosporales</taxon>
        <taxon>Streptomycetaceae</taxon>
        <taxon>Streptomyces</taxon>
    </lineage>
</organism>
<gene>
    <name evidence="2" type="ORF">Snoj_35200</name>
</gene>